<reference evidence="2 3" key="1">
    <citation type="journal article" date="2018" name="Mol. Plant">
        <title>The genome of Artemisia annua provides insight into the evolution of Asteraceae family and artemisinin biosynthesis.</title>
        <authorList>
            <person name="Shen Q."/>
            <person name="Zhang L."/>
            <person name="Liao Z."/>
            <person name="Wang S."/>
            <person name="Yan T."/>
            <person name="Shi P."/>
            <person name="Liu M."/>
            <person name="Fu X."/>
            <person name="Pan Q."/>
            <person name="Wang Y."/>
            <person name="Lv Z."/>
            <person name="Lu X."/>
            <person name="Zhang F."/>
            <person name="Jiang W."/>
            <person name="Ma Y."/>
            <person name="Chen M."/>
            <person name="Hao X."/>
            <person name="Li L."/>
            <person name="Tang Y."/>
            <person name="Lv G."/>
            <person name="Zhou Y."/>
            <person name="Sun X."/>
            <person name="Brodelius P.E."/>
            <person name="Rose J.K.C."/>
            <person name="Tang K."/>
        </authorList>
    </citation>
    <scope>NUCLEOTIDE SEQUENCE [LARGE SCALE GENOMIC DNA]</scope>
    <source>
        <strain evidence="3">cv. Huhao1</strain>
        <tissue evidence="2">Leaf</tissue>
    </source>
</reference>
<proteinExistence type="predicted"/>
<evidence type="ECO:0000256" key="1">
    <source>
        <dbReference type="SAM" id="MobiDB-lite"/>
    </source>
</evidence>
<comment type="caution">
    <text evidence="2">The sequence shown here is derived from an EMBL/GenBank/DDBJ whole genome shotgun (WGS) entry which is preliminary data.</text>
</comment>
<keyword evidence="3" id="KW-1185">Reference proteome</keyword>
<dbReference type="EMBL" id="PKPP01000059">
    <property type="protein sequence ID" value="PWA98581.1"/>
    <property type="molecule type" value="Genomic_DNA"/>
</dbReference>
<organism evidence="2 3">
    <name type="scientific">Artemisia annua</name>
    <name type="common">Sweet wormwood</name>
    <dbReference type="NCBI Taxonomy" id="35608"/>
    <lineage>
        <taxon>Eukaryota</taxon>
        <taxon>Viridiplantae</taxon>
        <taxon>Streptophyta</taxon>
        <taxon>Embryophyta</taxon>
        <taxon>Tracheophyta</taxon>
        <taxon>Spermatophyta</taxon>
        <taxon>Magnoliopsida</taxon>
        <taxon>eudicotyledons</taxon>
        <taxon>Gunneridae</taxon>
        <taxon>Pentapetalae</taxon>
        <taxon>asterids</taxon>
        <taxon>campanulids</taxon>
        <taxon>Asterales</taxon>
        <taxon>Asteraceae</taxon>
        <taxon>Asteroideae</taxon>
        <taxon>Anthemideae</taxon>
        <taxon>Artemisiinae</taxon>
        <taxon>Artemisia</taxon>
    </lineage>
</organism>
<gene>
    <name evidence="2" type="ORF">CTI12_AA017040</name>
</gene>
<evidence type="ECO:0000313" key="2">
    <source>
        <dbReference type="EMBL" id="PWA98581.1"/>
    </source>
</evidence>
<protein>
    <submittedName>
        <fullName evidence="2">Uncharacterized protein</fullName>
    </submittedName>
</protein>
<feature type="region of interest" description="Disordered" evidence="1">
    <location>
        <begin position="62"/>
        <end position="103"/>
    </location>
</feature>
<evidence type="ECO:0000313" key="3">
    <source>
        <dbReference type="Proteomes" id="UP000245207"/>
    </source>
</evidence>
<accession>A0A2U1QKN5</accession>
<name>A0A2U1QKN5_ARTAN</name>
<dbReference type="AlphaFoldDB" id="A0A2U1QKN5"/>
<sequence>MQGEWVEVFFKDSSDYLMVKCISLARSTTPYLKTVYSPEYTEAAIRLKGIIHMLLRVATGRRSTKQTNTKIRRDGSSGSVTAAKNHHRHQDPSGSYRNHVPHHPQRADLMDLGLSFQFGEAACNGGSGSSFIAAG</sequence>
<dbReference type="Proteomes" id="UP000245207">
    <property type="component" value="Unassembled WGS sequence"/>
</dbReference>